<evidence type="ECO:0000313" key="2">
    <source>
        <dbReference type="EMBL" id="KAK8069837.1"/>
    </source>
</evidence>
<proteinExistence type="predicted"/>
<feature type="compositionally biased region" description="Basic residues" evidence="1">
    <location>
        <begin position="175"/>
        <end position="189"/>
    </location>
</feature>
<evidence type="ECO:0000313" key="3">
    <source>
        <dbReference type="Proteomes" id="UP001480595"/>
    </source>
</evidence>
<feature type="compositionally biased region" description="Basic and acidic residues" evidence="1">
    <location>
        <begin position="190"/>
        <end position="200"/>
    </location>
</feature>
<evidence type="ECO:0000256" key="1">
    <source>
        <dbReference type="SAM" id="MobiDB-lite"/>
    </source>
</evidence>
<dbReference type="Proteomes" id="UP001480595">
    <property type="component" value="Unassembled WGS sequence"/>
</dbReference>
<feature type="region of interest" description="Disordered" evidence="1">
    <location>
        <begin position="44"/>
        <end position="157"/>
    </location>
</feature>
<reference evidence="2 3" key="1">
    <citation type="submission" date="2023-01" db="EMBL/GenBank/DDBJ databases">
        <title>Analysis of 21 Apiospora genomes using comparative genomics revels a genus with tremendous synthesis potential of carbohydrate active enzymes and secondary metabolites.</title>
        <authorList>
            <person name="Sorensen T."/>
        </authorList>
    </citation>
    <scope>NUCLEOTIDE SEQUENCE [LARGE SCALE GENOMIC DNA]</scope>
    <source>
        <strain evidence="2 3">CBS 135458</strain>
    </source>
</reference>
<dbReference type="EMBL" id="JAQQWL010000006">
    <property type="protein sequence ID" value="KAK8069837.1"/>
    <property type="molecule type" value="Genomic_DNA"/>
</dbReference>
<keyword evidence="3" id="KW-1185">Reference proteome</keyword>
<dbReference type="RefSeq" id="XP_066717131.1">
    <property type="nucleotide sequence ID" value="XM_066857862.1"/>
</dbReference>
<dbReference type="GeneID" id="92090925"/>
<sequence length="216" mass="25402">MQDERRQAEEAVSGECSHDDQEEIDELHRLALRYLTELQTWSLPKKHKSGTKLADGGARRRKQKRFNPLVQIHQRTPEQKMKAREERGQMQKRAFEVAKERVEKEERRKEVQAEKERRRAEDLAMSQRRLAPYSSGGRGYGEADEEQGAGWTEERLDGSAFDESFEQIETAQRQLKGKKAKLKAKKQKKAERMMKDRPKEEEEEEDPFMAKFANVR</sequence>
<feature type="compositionally biased region" description="Basic and acidic residues" evidence="1">
    <location>
        <begin position="75"/>
        <end position="122"/>
    </location>
</feature>
<gene>
    <name evidence="2" type="ORF">PG994_006453</name>
</gene>
<feature type="region of interest" description="Disordered" evidence="1">
    <location>
        <begin position="1"/>
        <end position="22"/>
    </location>
</feature>
<accession>A0ABR1VF84</accession>
<name>A0ABR1VF84_9PEZI</name>
<organism evidence="2 3">
    <name type="scientific">Apiospora phragmitis</name>
    <dbReference type="NCBI Taxonomy" id="2905665"/>
    <lineage>
        <taxon>Eukaryota</taxon>
        <taxon>Fungi</taxon>
        <taxon>Dikarya</taxon>
        <taxon>Ascomycota</taxon>
        <taxon>Pezizomycotina</taxon>
        <taxon>Sordariomycetes</taxon>
        <taxon>Xylariomycetidae</taxon>
        <taxon>Amphisphaeriales</taxon>
        <taxon>Apiosporaceae</taxon>
        <taxon>Apiospora</taxon>
    </lineage>
</organism>
<protein>
    <submittedName>
        <fullName evidence="2">Uncharacterized protein</fullName>
    </submittedName>
</protein>
<feature type="region of interest" description="Disordered" evidence="1">
    <location>
        <begin position="173"/>
        <end position="216"/>
    </location>
</feature>
<comment type="caution">
    <text evidence="2">The sequence shown here is derived from an EMBL/GenBank/DDBJ whole genome shotgun (WGS) entry which is preliminary data.</text>
</comment>